<dbReference type="SMART" id="SM01208">
    <property type="entry name" value="G5"/>
    <property type="match status" value="1"/>
</dbReference>
<dbReference type="SUPFAM" id="SSF54106">
    <property type="entry name" value="LysM domain"/>
    <property type="match status" value="1"/>
</dbReference>
<dbReference type="Gene3D" id="2.20.230.10">
    <property type="entry name" value="Resuscitation-promoting factor rpfb"/>
    <property type="match status" value="1"/>
</dbReference>
<evidence type="ECO:0000259" key="3">
    <source>
        <dbReference type="PROSITE" id="PS51109"/>
    </source>
</evidence>
<keyword evidence="6" id="KW-1185">Reference proteome</keyword>
<dbReference type="FunFam" id="2.70.70.10:FF:000006">
    <property type="entry name" value="M23 family peptidase"/>
    <property type="match status" value="1"/>
</dbReference>
<dbReference type="InterPro" id="IPR050570">
    <property type="entry name" value="Cell_wall_metabolism_enzyme"/>
</dbReference>
<evidence type="ECO:0000259" key="4">
    <source>
        <dbReference type="PROSITE" id="PS51782"/>
    </source>
</evidence>
<dbReference type="InterPro" id="IPR011098">
    <property type="entry name" value="G5_dom"/>
</dbReference>
<evidence type="ECO:0000313" key="6">
    <source>
        <dbReference type="Proteomes" id="UP001329915"/>
    </source>
</evidence>
<dbReference type="Proteomes" id="UP001329915">
    <property type="component" value="Chromosome"/>
</dbReference>
<dbReference type="GO" id="GO:0004222">
    <property type="term" value="F:metalloendopeptidase activity"/>
    <property type="evidence" value="ECO:0007669"/>
    <property type="project" value="TreeGrafter"/>
</dbReference>
<evidence type="ECO:0000313" key="5">
    <source>
        <dbReference type="EMBL" id="WRO22572.1"/>
    </source>
</evidence>
<dbReference type="Gene3D" id="3.10.350.10">
    <property type="entry name" value="LysM domain"/>
    <property type="match status" value="1"/>
</dbReference>
<dbReference type="Pfam" id="PF07501">
    <property type="entry name" value="G5"/>
    <property type="match status" value="1"/>
</dbReference>
<feature type="domain" description="G5" evidence="3">
    <location>
        <begin position="236"/>
        <end position="316"/>
    </location>
</feature>
<dbReference type="EMBL" id="CP121694">
    <property type="protein sequence ID" value="WRO22572.1"/>
    <property type="molecule type" value="Genomic_DNA"/>
</dbReference>
<protein>
    <submittedName>
        <fullName evidence="5">M23 family metallopeptidase</fullName>
    </submittedName>
</protein>
<dbReference type="InterPro" id="IPR018392">
    <property type="entry name" value="LysM"/>
</dbReference>
<dbReference type="CDD" id="cd00118">
    <property type="entry name" value="LysM"/>
    <property type="match status" value="1"/>
</dbReference>
<feature type="compositionally biased region" description="Polar residues" evidence="2">
    <location>
        <begin position="438"/>
        <end position="449"/>
    </location>
</feature>
<accession>A0AAU0UPW7</accession>
<dbReference type="AlphaFoldDB" id="A0AAU0UPW7"/>
<organism evidence="5 6">
    <name type="scientific">Metallumcola ferriviriculae</name>
    <dbReference type="NCBI Taxonomy" id="3039180"/>
    <lineage>
        <taxon>Bacteria</taxon>
        <taxon>Bacillati</taxon>
        <taxon>Bacillota</taxon>
        <taxon>Clostridia</taxon>
        <taxon>Neomoorellales</taxon>
        <taxon>Desulfitibacteraceae</taxon>
        <taxon>Metallumcola</taxon>
    </lineage>
</organism>
<reference evidence="5 6" key="1">
    <citation type="submission" date="2023-04" db="EMBL/GenBank/DDBJ databases">
        <authorList>
            <person name="Hsu D."/>
        </authorList>
    </citation>
    <scope>NUCLEOTIDE SEQUENCE [LARGE SCALE GENOMIC DNA]</scope>
    <source>
        <strain evidence="5 6">MK1</strain>
    </source>
</reference>
<dbReference type="InterPro" id="IPR016047">
    <property type="entry name" value="M23ase_b-sheet_dom"/>
</dbReference>
<dbReference type="PANTHER" id="PTHR21666:SF270">
    <property type="entry name" value="MUREIN HYDROLASE ACTIVATOR ENVC"/>
    <property type="match status" value="1"/>
</dbReference>
<name>A0AAU0UPW7_9FIRM</name>
<dbReference type="KEGG" id="dbc:MFMK1_002407"/>
<evidence type="ECO:0000256" key="2">
    <source>
        <dbReference type="SAM" id="MobiDB-lite"/>
    </source>
</evidence>
<dbReference type="Pfam" id="PF01476">
    <property type="entry name" value="LysM"/>
    <property type="match status" value="1"/>
</dbReference>
<dbReference type="PROSITE" id="PS51109">
    <property type="entry name" value="G5"/>
    <property type="match status" value="1"/>
</dbReference>
<dbReference type="RefSeq" id="WP_366921981.1">
    <property type="nucleotide sequence ID" value="NZ_CP121694.1"/>
</dbReference>
<proteinExistence type="predicted"/>
<dbReference type="Gene3D" id="2.70.70.10">
    <property type="entry name" value="Glucose Permease (Domain IIA)"/>
    <property type="match status" value="1"/>
</dbReference>
<dbReference type="Pfam" id="PF01551">
    <property type="entry name" value="Peptidase_M23"/>
    <property type="match status" value="1"/>
</dbReference>
<dbReference type="InterPro" id="IPR036779">
    <property type="entry name" value="LysM_dom_sf"/>
</dbReference>
<dbReference type="InterPro" id="IPR011055">
    <property type="entry name" value="Dup_hybrid_motif"/>
</dbReference>
<dbReference type="PANTHER" id="PTHR21666">
    <property type="entry name" value="PEPTIDASE-RELATED"/>
    <property type="match status" value="1"/>
</dbReference>
<dbReference type="PROSITE" id="PS51782">
    <property type="entry name" value="LYSM"/>
    <property type="match status" value="1"/>
</dbReference>
<feature type="region of interest" description="Disordered" evidence="2">
    <location>
        <begin position="420"/>
        <end position="449"/>
    </location>
</feature>
<feature type="domain" description="LysM" evidence="4">
    <location>
        <begin position="185"/>
        <end position="229"/>
    </location>
</feature>
<sequence>MGRKYRNRRLMAVASMLVMVITFFWYQSAVQAYEIVVDGKPVAQVKEREEFLTALEEYKEQLSKQSGYPVKEIGKIEVRESKLDKQRLENDINKVIVKSVKLGTPGYRFKVDGKSLFAVRDKEKMEQLLEEYKSQYLTGIDENAEIKSTDFKQKVEIEEALVRPAEIWQWDRIKELIYEKEREARIVEVDKGDNLWLIARRYDMGLDELEMLNPDIDPEKVFPGDKLVVKPFDPKFDVVVTLENTISEPVPFETEYRKDDSLYRRQKIVVKPGVEGKQNVTYDIAMLNGLESTMNVVNTQVLEEPVTRIVRVGTKQTVSRGGQRNYGVVQGRRVSSGYGWRTHPITGRRSFHDGLDIAARYGTGAFAYAEGKVTFAGWGGGYGRVIYIDHGNGLQTRYAHLSKINVRVGERVDTGEKIGAVGSTGNSTGSHLHFEVRQNGSTRNPWNYL</sequence>
<dbReference type="SUPFAM" id="SSF51261">
    <property type="entry name" value="Duplicated hybrid motif"/>
    <property type="match status" value="1"/>
</dbReference>
<dbReference type="SMART" id="SM00257">
    <property type="entry name" value="LysM"/>
    <property type="match status" value="1"/>
</dbReference>
<gene>
    <name evidence="5" type="ORF">MFMK1_002407</name>
</gene>
<keyword evidence="1" id="KW-0732">Signal</keyword>
<dbReference type="CDD" id="cd12797">
    <property type="entry name" value="M23_peptidase"/>
    <property type="match status" value="1"/>
</dbReference>
<evidence type="ECO:0000256" key="1">
    <source>
        <dbReference type="ARBA" id="ARBA00022729"/>
    </source>
</evidence>